<dbReference type="OrthoDB" id="191139at2759"/>
<name>A0A135T4J9_9PEZI</name>
<comment type="similarity">
    <text evidence="1">Belongs to the short-chain dehydrogenases/reductases (SDR) family.</text>
</comment>
<organism evidence="4 5">
    <name type="scientific">Colletotrichum simmondsii</name>
    <dbReference type="NCBI Taxonomy" id="703756"/>
    <lineage>
        <taxon>Eukaryota</taxon>
        <taxon>Fungi</taxon>
        <taxon>Dikarya</taxon>
        <taxon>Ascomycota</taxon>
        <taxon>Pezizomycotina</taxon>
        <taxon>Sordariomycetes</taxon>
        <taxon>Hypocreomycetidae</taxon>
        <taxon>Glomerellales</taxon>
        <taxon>Glomerellaceae</taxon>
        <taxon>Colletotrichum</taxon>
        <taxon>Colletotrichum acutatum species complex</taxon>
    </lineage>
</organism>
<dbReference type="InterPro" id="IPR036291">
    <property type="entry name" value="NAD(P)-bd_dom_sf"/>
</dbReference>
<keyword evidence="2" id="KW-0521">NADP</keyword>
<dbReference type="Proteomes" id="UP000070328">
    <property type="component" value="Unassembled WGS sequence"/>
</dbReference>
<evidence type="ECO:0000256" key="2">
    <source>
        <dbReference type="ARBA" id="ARBA00022857"/>
    </source>
</evidence>
<evidence type="ECO:0000313" key="5">
    <source>
        <dbReference type="Proteomes" id="UP000070328"/>
    </source>
</evidence>
<gene>
    <name evidence="4" type="ORF">CSIM01_01788</name>
</gene>
<dbReference type="AlphaFoldDB" id="A0A135T4J9"/>
<evidence type="ECO:0000256" key="1">
    <source>
        <dbReference type="ARBA" id="ARBA00006484"/>
    </source>
</evidence>
<evidence type="ECO:0000313" key="4">
    <source>
        <dbReference type="EMBL" id="KXH43034.1"/>
    </source>
</evidence>
<protein>
    <recommendedName>
        <fullName evidence="6">Short-chain dehydrogenase/reductase</fullName>
    </recommendedName>
</protein>
<sequence length="315" mass="33909">MACKGASWLPSRDIPSLKGKVILITGGSNGLGRQSAMDLAKHDPAEIWIAARSAPNAQTVIKAIESTSPTVSVKFLKLDLTSFDSIRNAATTFLSTVSRLDILILNAGVMNVPAGSVTQEGYEMHFGTNHVGHALFVKLLVPILRTTASESNVGGGKADVRVVFVSSVAHKYPPSGGLQFDSFRPDSRSKSLSANALYGQSKLANLLYAREMAKRYPQWTTVSIHPGTVKTDLQKSTDGSLLIRAFQKVVVPLIGVDVEEGARSQLWAATADEVENGEYYEPVGVAGNGSAFAKDNNLALKLWDWTEKEIDNVHI</sequence>
<dbReference type="EMBL" id="JFBX01000289">
    <property type="protein sequence ID" value="KXH43034.1"/>
    <property type="molecule type" value="Genomic_DNA"/>
</dbReference>
<dbReference type="GO" id="GO:0016491">
    <property type="term" value="F:oxidoreductase activity"/>
    <property type="evidence" value="ECO:0007669"/>
    <property type="project" value="UniProtKB-KW"/>
</dbReference>
<reference evidence="4 5" key="1">
    <citation type="submission" date="2014-02" db="EMBL/GenBank/DDBJ databases">
        <title>The genome sequence of Colletotrichum simmondsii CBS122122.</title>
        <authorList>
            <person name="Baroncelli R."/>
            <person name="Thon M.R."/>
        </authorList>
    </citation>
    <scope>NUCLEOTIDE SEQUENCE [LARGE SCALE GENOMIC DNA]</scope>
    <source>
        <strain evidence="4 5">CBS122122</strain>
    </source>
</reference>
<proteinExistence type="inferred from homology"/>
<comment type="caution">
    <text evidence="4">The sequence shown here is derived from an EMBL/GenBank/DDBJ whole genome shotgun (WGS) entry which is preliminary data.</text>
</comment>
<dbReference type="PRINTS" id="PR00081">
    <property type="entry name" value="GDHRDH"/>
</dbReference>
<dbReference type="PANTHER" id="PTHR24320:SF282">
    <property type="entry name" value="WW DOMAIN-CONTAINING OXIDOREDUCTASE"/>
    <property type="match status" value="1"/>
</dbReference>
<dbReference type="Pfam" id="PF00106">
    <property type="entry name" value="adh_short"/>
    <property type="match status" value="1"/>
</dbReference>
<keyword evidence="5" id="KW-1185">Reference proteome</keyword>
<dbReference type="SUPFAM" id="SSF51735">
    <property type="entry name" value="NAD(P)-binding Rossmann-fold domains"/>
    <property type="match status" value="1"/>
</dbReference>
<evidence type="ECO:0008006" key="6">
    <source>
        <dbReference type="Google" id="ProtNLM"/>
    </source>
</evidence>
<dbReference type="Gene3D" id="3.40.50.720">
    <property type="entry name" value="NAD(P)-binding Rossmann-like Domain"/>
    <property type="match status" value="1"/>
</dbReference>
<dbReference type="PANTHER" id="PTHR24320">
    <property type="entry name" value="RETINOL DEHYDROGENASE"/>
    <property type="match status" value="1"/>
</dbReference>
<evidence type="ECO:0000256" key="3">
    <source>
        <dbReference type="ARBA" id="ARBA00023002"/>
    </source>
</evidence>
<accession>A0A135T4J9</accession>
<keyword evidence="3" id="KW-0560">Oxidoreductase</keyword>
<dbReference type="InterPro" id="IPR002347">
    <property type="entry name" value="SDR_fam"/>
</dbReference>